<dbReference type="PANTHER" id="PTHR45458">
    <property type="entry name" value="SHORT-CHAIN DEHYDROGENASE/REDUCTASE SDR"/>
    <property type="match status" value="1"/>
</dbReference>
<dbReference type="Gene3D" id="3.40.50.720">
    <property type="entry name" value="NAD(P)-binding Rossmann-like Domain"/>
    <property type="match status" value="1"/>
</dbReference>
<gene>
    <name evidence="2" type="ORF">EVG20_g5446</name>
</gene>
<dbReference type="AlphaFoldDB" id="A0A4Y9YWZ3"/>
<keyword evidence="1" id="KW-0521">NADP</keyword>
<dbReference type="SUPFAM" id="SSF51735">
    <property type="entry name" value="NAD(P)-binding Rossmann-fold domains"/>
    <property type="match status" value="1"/>
</dbReference>
<dbReference type="PROSITE" id="PS00061">
    <property type="entry name" value="ADH_SHORT"/>
    <property type="match status" value="1"/>
</dbReference>
<dbReference type="InterPro" id="IPR036291">
    <property type="entry name" value="NAD(P)-bd_dom_sf"/>
</dbReference>
<dbReference type="GO" id="GO:0016616">
    <property type="term" value="F:oxidoreductase activity, acting on the CH-OH group of donors, NAD or NADP as acceptor"/>
    <property type="evidence" value="ECO:0007669"/>
    <property type="project" value="TreeGrafter"/>
</dbReference>
<dbReference type="Proteomes" id="UP000298327">
    <property type="component" value="Unassembled WGS sequence"/>
</dbReference>
<comment type="caution">
    <text evidence="2">The sequence shown here is derived from an EMBL/GenBank/DDBJ whole genome shotgun (WGS) entry which is preliminary data.</text>
</comment>
<evidence type="ECO:0000256" key="1">
    <source>
        <dbReference type="ARBA" id="ARBA00022857"/>
    </source>
</evidence>
<proteinExistence type="predicted"/>
<dbReference type="EMBL" id="SEOQ01000322">
    <property type="protein sequence ID" value="TFY65639.1"/>
    <property type="molecule type" value="Genomic_DNA"/>
</dbReference>
<dbReference type="CDD" id="cd05325">
    <property type="entry name" value="carb_red_sniffer_like_SDR_c"/>
    <property type="match status" value="1"/>
</dbReference>
<dbReference type="Pfam" id="PF00106">
    <property type="entry name" value="adh_short"/>
    <property type="match status" value="1"/>
</dbReference>
<sequence>MPSYAVTGANRGIGLAFVRQLSAKPENVVFALVRNLNTTENLKNLKRSNVHILKADISNIAELKAAAAEVAKITGGSLDVLINNAAYLALDRMGLHLDGYPKGQEQLLEEDLLTFYRVNVIGVVHTINIFLPLIKKGSLKKVIVISSGAGDLDFTVAGTFAVNAPYSISKAAVNMVVAKYAGEYKEQGIAFLALSPGMVDTTPPGAAPITTLEWMQKEVEKFKKVVPDLPPPLTPDESVLKMFKVIDALSVDNNSGAFISQNGDKNWF</sequence>
<dbReference type="PRINTS" id="PR00081">
    <property type="entry name" value="GDHRDH"/>
</dbReference>
<evidence type="ECO:0000313" key="2">
    <source>
        <dbReference type="EMBL" id="TFY65639.1"/>
    </source>
</evidence>
<dbReference type="InterPro" id="IPR020904">
    <property type="entry name" value="Sc_DH/Rdtase_CS"/>
</dbReference>
<keyword evidence="3" id="KW-1185">Reference proteome</keyword>
<protein>
    <recommendedName>
        <fullName evidence="4">NAD(P)-binding protein</fullName>
    </recommendedName>
</protein>
<dbReference type="InterPro" id="IPR052184">
    <property type="entry name" value="SDR_enzymes"/>
</dbReference>
<dbReference type="OrthoDB" id="9876299at2759"/>
<accession>A0A4Y9YWZ3</accession>
<dbReference type="InterPro" id="IPR002347">
    <property type="entry name" value="SDR_fam"/>
</dbReference>
<dbReference type="PANTHER" id="PTHR45458:SF3">
    <property type="entry name" value="CHAIN DEHYDROGENASE (ATSC), PUTATIVE-RELATED"/>
    <property type="match status" value="1"/>
</dbReference>
<evidence type="ECO:0000313" key="3">
    <source>
        <dbReference type="Proteomes" id="UP000298327"/>
    </source>
</evidence>
<reference evidence="2 3" key="1">
    <citation type="submission" date="2019-02" db="EMBL/GenBank/DDBJ databases">
        <title>Genome sequencing of the rare red list fungi Dentipellis fragilis.</title>
        <authorList>
            <person name="Buettner E."/>
            <person name="Kellner H."/>
        </authorList>
    </citation>
    <scope>NUCLEOTIDE SEQUENCE [LARGE SCALE GENOMIC DNA]</scope>
    <source>
        <strain evidence="2 3">DSM 105465</strain>
    </source>
</reference>
<name>A0A4Y9YWZ3_9AGAM</name>
<organism evidence="2 3">
    <name type="scientific">Dentipellis fragilis</name>
    <dbReference type="NCBI Taxonomy" id="205917"/>
    <lineage>
        <taxon>Eukaryota</taxon>
        <taxon>Fungi</taxon>
        <taxon>Dikarya</taxon>
        <taxon>Basidiomycota</taxon>
        <taxon>Agaricomycotina</taxon>
        <taxon>Agaricomycetes</taxon>
        <taxon>Russulales</taxon>
        <taxon>Hericiaceae</taxon>
        <taxon>Dentipellis</taxon>
    </lineage>
</organism>
<evidence type="ECO:0008006" key="4">
    <source>
        <dbReference type="Google" id="ProtNLM"/>
    </source>
</evidence>